<keyword evidence="2" id="KW-1133">Transmembrane helix</keyword>
<keyword evidence="4" id="KW-1185">Reference proteome</keyword>
<accession>F4RU94</accession>
<dbReference type="VEuPathDB" id="FungiDB:MELLADRAFT_89688"/>
<dbReference type="PANTHER" id="PTHR13132">
    <property type="entry name" value="ALPHA- 1,6 -FUCOSYLTRANSFERASE"/>
    <property type="match status" value="1"/>
</dbReference>
<dbReference type="PANTHER" id="PTHR13132:SF29">
    <property type="entry name" value="ALPHA-(1,6)-FUCOSYLTRANSFERASE"/>
    <property type="match status" value="1"/>
</dbReference>
<sequence length="331" mass="38043">MMTEMMVEDRPLLPMTIDEQPDNTRLPSRSKRNRGQKTNLQKKPISSTNFYMGLTVIVVIMIATGGFIIKSETDQKYTTSRRKIGVIHKLDKSLTEPSKLPNCSRTFVYQFISPFGLGSELGLYSMAAVAASASNYTMVLDDSKWVYGRLSDYFDIPPLPCRPPSKETPRTEYKNLGSNQSDHVYGNWDRRQGYTEYVLGLLNKRAVDAHSVWNLMNHREERTVLPATQNLHYSLKSLFDAKSEAFQHIWRPNQMILDEIKVMKKNLHDRMIESISSETQRRIAKSSIKNFDPDDRMAKKLISVHFRLGDKKAEVERMNPAGVIGYQIIRT</sequence>
<evidence type="ECO:0000256" key="1">
    <source>
        <dbReference type="SAM" id="MobiDB-lite"/>
    </source>
</evidence>
<dbReference type="InParanoid" id="F4RU94"/>
<evidence type="ECO:0000256" key="2">
    <source>
        <dbReference type="SAM" id="Phobius"/>
    </source>
</evidence>
<dbReference type="GO" id="GO:0006487">
    <property type="term" value="P:protein N-linked glycosylation"/>
    <property type="evidence" value="ECO:0007669"/>
    <property type="project" value="TreeGrafter"/>
</dbReference>
<dbReference type="Proteomes" id="UP000001072">
    <property type="component" value="Unassembled WGS sequence"/>
</dbReference>
<proteinExistence type="predicted"/>
<protein>
    <submittedName>
        <fullName evidence="3">Uncharacterized protein</fullName>
    </submittedName>
</protein>
<keyword evidence="2" id="KW-0472">Membrane</keyword>
<dbReference type="OrthoDB" id="2535883at2759"/>
<name>F4RU94_MELLP</name>
<dbReference type="RefSeq" id="XP_007412832.1">
    <property type="nucleotide sequence ID" value="XM_007412770.1"/>
</dbReference>
<dbReference type="KEGG" id="mlr:MELLADRAFT_89688"/>
<organism evidence="4">
    <name type="scientific">Melampsora larici-populina (strain 98AG31 / pathotype 3-4-7)</name>
    <name type="common">Poplar leaf rust fungus</name>
    <dbReference type="NCBI Taxonomy" id="747676"/>
    <lineage>
        <taxon>Eukaryota</taxon>
        <taxon>Fungi</taxon>
        <taxon>Dikarya</taxon>
        <taxon>Basidiomycota</taxon>
        <taxon>Pucciniomycotina</taxon>
        <taxon>Pucciniomycetes</taxon>
        <taxon>Pucciniales</taxon>
        <taxon>Melampsoraceae</taxon>
        <taxon>Melampsora</taxon>
    </lineage>
</organism>
<gene>
    <name evidence="3" type="ORF">MELLADRAFT_89688</name>
</gene>
<dbReference type="GeneID" id="18935285"/>
<reference evidence="4" key="1">
    <citation type="journal article" date="2011" name="Proc. Natl. Acad. Sci. U.S.A.">
        <title>Obligate biotrophy features unraveled by the genomic analysis of rust fungi.</title>
        <authorList>
            <person name="Duplessis S."/>
            <person name="Cuomo C.A."/>
            <person name="Lin Y.-C."/>
            <person name="Aerts A."/>
            <person name="Tisserant E."/>
            <person name="Veneault-Fourrey C."/>
            <person name="Joly D.L."/>
            <person name="Hacquard S."/>
            <person name="Amselem J."/>
            <person name="Cantarel B.L."/>
            <person name="Chiu R."/>
            <person name="Coutinho P.M."/>
            <person name="Feau N."/>
            <person name="Field M."/>
            <person name="Frey P."/>
            <person name="Gelhaye E."/>
            <person name="Goldberg J."/>
            <person name="Grabherr M.G."/>
            <person name="Kodira C.D."/>
            <person name="Kohler A."/>
            <person name="Kuees U."/>
            <person name="Lindquist E.A."/>
            <person name="Lucas S.M."/>
            <person name="Mago R."/>
            <person name="Mauceli E."/>
            <person name="Morin E."/>
            <person name="Murat C."/>
            <person name="Pangilinan J.L."/>
            <person name="Park R."/>
            <person name="Pearson M."/>
            <person name="Quesneville H."/>
            <person name="Rouhier N."/>
            <person name="Sakthikumar S."/>
            <person name="Salamov A.A."/>
            <person name="Schmutz J."/>
            <person name="Selles B."/>
            <person name="Shapiro H."/>
            <person name="Tanguay P."/>
            <person name="Tuskan G.A."/>
            <person name="Henrissat B."/>
            <person name="Van de Peer Y."/>
            <person name="Rouze P."/>
            <person name="Ellis J.G."/>
            <person name="Dodds P.N."/>
            <person name="Schein J.E."/>
            <person name="Zhong S."/>
            <person name="Hamelin R.C."/>
            <person name="Grigoriev I.V."/>
            <person name="Szabo L.J."/>
            <person name="Martin F."/>
        </authorList>
    </citation>
    <scope>NUCLEOTIDE SEQUENCE [LARGE SCALE GENOMIC DNA]</scope>
    <source>
        <strain evidence="4">98AG31 / pathotype 3-4-7</strain>
    </source>
</reference>
<feature type="region of interest" description="Disordered" evidence="1">
    <location>
        <begin position="1"/>
        <end position="42"/>
    </location>
</feature>
<dbReference type="HOGENOM" id="CLU_839586_0_0_1"/>
<evidence type="ECO:0000313" key="4">
    <source>
        <dbReference type="Proteomes" id="UP000001072"/>
    </source>
</evidence>
<feature type="transmembrane region" description="Helical" evidence="2">
    <location>
        <begin position="50"/>
        <end position="69"/>
    </location>
</feature>
<dbReference type="EMBL" id="GL883121">
    <property type="protein sequence ID" value="EGG04039.1"/>
    <property type="molecule type" value="Genomic_DNA"/>
</dbReference>
<dbReference type="GO" id="GO:0046921">
    <property type="term" value="F:alpha-(1-&gt;6)-fucosyltransferase activity"/>
    <property type="evidence" value="ECO:0007669"/>
    <property type="project" value="TreeGrafter"/>
</dbReference>
<evidence type="ECO:0000313" key="3">
    <source>
        <dbReference type="EMBL" id="EGG04039.1"/>
    </source>
</evidence>
<dbReference type="AlphaFoldDB" id="F4RU94"/>
<keyword evidence="2" id="KW-0812">Transmembrane</keyword>